<evidence type="ECO:0000313" key="1">
    <source>
        <dbReference type="EMBL" id="MBY6218165.1"/>
    </source>
</evidence>
<protein>
    <submittedName>
        <fullName evidence="1">Class I SAM-dependent methyltransferase</fullName>
    </submittedName>
</protein>
<sequence length="226" mass="25160">MAKNFVTDPSKLSETAIPADATLFGEGIAWDDHKIAYAIRYAEGRDVLDVGCVEHDPENYRSPYWLHKALAERTKSLKGLDLSKSGVEFLQARGFDISHGDAQKFDFEQDFDVIVAGDLVEHLEDLGGFLRSVKRNLRAGGVLVVSTPNPWYWRNVVKSGVKGGIVANNPEHTCWLDPVTFGQLAARHGMELADIRFGSRFARDRLMPLPKGIKHTSWHCAVRVTG</sequence>
<organism evidence="1 2">
    <name type="scientific">Qipengyuania aquimaris</name>
    <dbReference type="NCBI Taxonomy" id="255984"/>
    <lineage>
        <taxon>Bacteria</taxon>
        <taxon>Pseudomonadati</taxon>
        <taxon>Pseudomonadota</taxon>
        <taxon>Alphaproteobacteria</taxon>
        <taxon>Sphingomonadales</taxon>
        <taxon>Erythrobacteraceae</taxon>
        <taxon>Qipengyuania</taxon>
    </lineage>
</organism>
<dbReference type="RefSeq" id="WP_222405076.1">
    <property type="nucleotide sequence ID" value="NZ_JAHVKP010000001.1"/>
</dbReference>
<dbReference type="EMBL" id="JAHVKP010000001">
    <property type="protein sequence ID" value="MBY6218165.1"/>
    <property type="molecule type" value="Genomic_DNA"/>
</dbReference>
<keyword evidence="1" id="KW-0808">Transferase</keyword>
<dbReference type="CDD" id="cd02440">
    <property type="entry name" value="AdoMet_MTases"/>
    <property type="match status" value="1"/>
</dbReference>
<reference evidence="1" key="1">
    <citation type="submission" date="2021-06" db="EMBL/GenBank/DDBJ databases">
        <title>50 bacteria genomes isolated from Dapeng, Shenzhen, China.</title>
        <authorList>
            <person name="Zheng W."/>
            <person name="Yu S."/>
            <person name="Huang Y."/>
        </authorList>
    </citation>
    <scope>NUCLEOTIDE SEQUENCE</scope>
    <source>
        <strain evidence="1">DP4N28-2</strain>
    </source>
</reference>
<dbReference type="Pfam" id="PF13489">
    <property type="entry name" value="Methyltransf_23"/>
    <property type="match status" value="1"/>
</dbReference>
<dbReference type="SUPFAM" id="SSF53335">
    <property type="entry name" value="S-adenosyl-L-methionine-dependent methyltransferases"/>
    <property type="match status" value="1"/>
</dbReference>
<gene>
    <name evidence="1" type="ORF">KUV31_07390</name>
</gene>
<proteinExistence type="predicted"/>
<keyword evidence="1" id="KW-0489">Methyltransferase</keyword>
<dbReference type="AlphaFoldDB" id="A0A9Q3S0V4"/>
<name>A0A9Q3S0V4_9SPHN</name>
<dbReference type="InterPro" id="IPR029063">
    <property type="entry name" value="SAM-dependent_MTases_sf"/>
</dbReference>
<dbReference type="GO" id="GO:0032259">
    <property type="term" value="P:methylation"/>
    <property type="evidence" value="ECO:0007669"/>
    <property type="project" value="UniProtKB-KW"/>
</dbReference>
<dbReference type="GO" id="GO:0008168">
    <property type="term" value="F:methyltransferase activity"/>
    <property type="evidence" value="ECO:0007669"/>
    <property type="project" value="UniProtKB-KW"/>
</dbReference>
<evidence type="ECO:0000313" key="2">
    <source>
        <dbReference type="Proteomes" id="UP000824927"/>
    </source>
</evidence>
<accession>A0A9Q3S0V4</accession>
<dbReference type="Proteomes" id="UP000824927">
    <property type="component" value="Unassembled WGS sequence"/>
</dbReference>
<comment type="caution">
    <text evidence="1">The sequence shown here is derived from an EMBL/GenBank/DDBJ whole genome shotgun (WGS) entry which is preliminary data.</text>
</comment>
<dbReference type="Gene3D" id="3.40.50.150">
    <property type="entry name" value="Vaccinia Virus protein VP39"/>
    <property type="match status" value="1"/>
</dbReference>